<dbReference type="Gene3D" id="3.40.50.150">
    <property type="entry name" value="Vaccinia Virus protein VP39"/>
    <property type="match status" value="1"/>
</dbReference>
<dbReference type="AlphaFoldDB" id="A0AAN6TN96"/>
<evidence type="ECO:0000313" key="2">
    <source>
        <dbReference type="EMBL" id="KAK4117644.1"/>
    </source>
</evidence>
<keyword evidence="2" id="KW-0808">Transferase</keyword>
<dbReference type="GO" id="GO:0032259">
    <property type="term" value="P:methylation"/>
    <property type="evidence" value="ECO:0007669"/>
    <property type="project" value="UniProtKB-KW"/>
</dbReference>
<accession>A0AAN6TN96</accession>
<dbReference type="SUPFAM" id="SSF53335">
    <property type="entry name" value="S-adenosyl-L-methionine-dependent methyltransferases"/>
    <property type="match status" value="1"/>
</dbReference>
<reference evidence="2" key="1">
    <citation type="journal article" date="2023" name="Mol. Phylogenet. Evol.">
        <title>Genome-scale phylogeny and comparative genomics of the fungal order Sordariales.</title>
        <authorList>
            <person name="Hensen N."/>
            <person name="Bonometti L."/>
            <person name="Westerberg I."/>
            <person name="Brannstrom I.O."/>
            <person name="Guillou S."/>
            <person name="Cros-Aarteil S."/>
            <person name="Calhoun S."/>
            <person name="Haridas S."/>
            <person name="Kuo A."/>
            <person name="Mondo S."/>
            <person name="Pangilinan J."/>
            <person name="Riley R."/>
            <person name="LaButti K."/>
            <person name="Andreopoulos B."/>
            <person name="Lipzen A."/>
            <person name="Chen C."/>
            <person name="Yan M."/>
            <person name="Daum C."/>
            <person name="Ng V."/>
            <person name="Clum A."/>
            <person name="Steindorff A."/>
            <person name="Ohm R.A."/>
            <person name="Martin F."/>
            <person name="Silar P."/>
            <person name="Natvig D.O."/>
            <person name="Lalanne C."/>
            <person name="Gautier V."/>
            <person name="Ament-Velasquez S.L."/>
            <person name="Kruys A."/>
            <person name="Hutchinson M.I."/>
            <person name="Powell A.J."/>
            <person name="Barry K."/>
            <person name="Miller A.N."/>
            <person name="Grigoriev I.V."/>
            <person name="Debuchy R."/>
            <person name="Gladieux P."/>
            <person name="Hiltunen Thoren M."/>
            <person name="Johannesson H."/>
        </authorList>
    </citation>
    <scope>NUCLEOTIDE SEQUENCE</scope>
    <source>
        <strain evidence="2">CBS 508.74</strain>
    </source>
</reference>
<dbReference type="InterPro" id="IPR029063">
    <property type="entry name" value="SAM-dependent_MTases_sf"/>
</dbReference>
<protein>
    <submittedName>
        <fullName evidence="2">S-adenosyl-L-methionine-dependent methyltransferase</fullName>
    </submittedName>
</protein>
<proteinExistence type="inferred from homology"/>
<dbReference type="GeneID" id="89938264"/>
<evidence type="ECO:0000256" key="1">
    <source>
        <dbReference type="ARBA" id="ARBA00038158"/>
    </source>
</evidence>
<sequence length="256" mass="27850">MASASGHNKEYFNKEAASYDSKHGKTLDQIIEEIRARLDFIGVDWADEVDDGDDNLDGKDAESGGVSGQKKTVRLLDYACGTGVVSRALAPYTTQCVGIDLSENMVAAYNTRAENQGIAPSEMRAYQGNLCSPEDPTPSAFASPEFFDFDVAAVGLGFHHFDDPALAARRLAARLKTGGVLVIIDFLPHEKMDTSHAATPTVTHHGFSEEQIKRIFEEAGVGKDFALEEAAVVFFRQAEGQPSIKRRIFFARGTKA</sequence>
<dbReference type="PANTHER" id="PTHR43591">
    <property type="entry name" value="METHYLTRANSFERASE"/>
    <property type="match status" value="1"/>
</dbReference>
<dbReference type="GO" id="GO:0008168">
    <property type="term" value="F:methyltransferase activity"/>
    <property type="evidence" value="ECO:0007669"/>
    <property type="project" value="UniProtKB-KW"/>
</dbReference>
<keyword evidence="2" id="KW-0489">Methyltransferase</keyword>
<comment type="similarity">
    <text evidence="1">Belongs to the methyltransferase superfamily. LaeA methyltransferase family.</text>
</comment>
<evidence type="ECO:0000313" key="3">
    <source>
        <dbReference type="Proteomes" id="UP001302812"/>
    </source>
</evidence>
<dbReference type="EMBL" id="MU853332">
    <property type="protein sequence ID" value="KAK4117644.1"/>
    <property type="molecule type" value="Genomic_DNA"/>
</dbReference>
<keyword evidence="3" id="KW-1185">Reference proteome</keyword>
<dbReference type="PANTHER" id="PTHR43591:SF108">
    <property type="entry name" value="S-ADENOSYL-L-METHIONINE-DEPENDENT METHYLTRANSFERASE"/>
    <property type="match status" value="1"/>
</dbReference>
<gene>
    <name evidence="2" type="ORF">N656DRAFT_773822</name>
</gene>
<dbReference type="Proteomes" id="UP001302812">
    <property type="component" value="Unassembled WGS sequence"/>
</dbReference>
<name>A0AAN6TN96_9PEZI</name>
<dbReference type="CDD" id="cd02440">
    <property type="entry name" value="AdoMet_MTases"/>
    <property type="match status" value="1"/>
</dbReference>
<dbReference type="Pfam" id="PF13489">
    <property type="entry name" value="Methyltransf_23"/>
    <property type="match status" value="1"/>
</dbReference>
<dbReference type="RefSeq" id="XP_064675214.1">
    <property type="nucleotide sequence ID" value="XM_064814139.1"/>
</dbReference>
<comment type="caution">
    <text evidence="2">The sequence shown here is derived from an EMBL/GenBank/DDBJ whole genome shotgun (WGS) entry which is preliminary data.</text>
</comment>
<reference evidence="2" key="2">
    <citation type="submission" date="2023-05" db="EMBL/GenBank/DDBJ databases">
        <authorList>
            <consortium name="Lawrence Berkeley National Laboratory"/>
            <person name="Steindorff A."/>
            <person name="Hensen N."/>
            <person name="Bonometti L."/>
            <person name="Westerberg I."/>
            <person name="Brannstrom I.O."/>
            <person name="Guillou S."/>
            <person name="Cros-Aarteil S."/>
            <person name="Calhoun S."/>
            <person name="Haridas S."/>
            <person name="Kuo A."/>
            <person name="Mondo S."/>
            <person name="Pangilinan J."/>
            <person name="Riley R."/>
            <person name="Labutti K."/>
            <person name="Andreopoulos B."/>
            <person name="Lipzen A."/>
            <person name="Chen C."/>
            <person name="Yanf M."/>
            <person name="Daum C."/>
            <person name="Ng V."/>
            <person name="Clum A."/>
            <person name="Ohm R."/>
            <person name="Martin F."/>
            <person name="Silar P."/>
            <person name="Natvig D."/>
            <person name="Lalanne C."/>
            <person name="Gautier V."/>
            <person name="Ament-Velasquez S.L."/>
            <person name="Kruys A."/>
            <person name="Hutchinson M.I."/>
            <person name="Powell A.J."/>
            <person name="Barry K."/>
            <person name="Miller A.N."/>
            <person name="Grigoriev I.V."/>
            <person name="Debuchy R."/>
            <person name="Gladieux P."/>
            <person name="Thoren M.H."/>
            <person name="Johannesson H."/>
        </authorList>
    </citation>
    <scope>NUCLEOTIDE SEQUENCE</scope>
    <source>
        <strain evidence="2">CBS 508.74</strain>
    </source>
</reference>
<organism evidence="2 3">
    <name type="scientific">Canariomyces notabilis</name>
    <dbReference type="NCBI Taxonomy" id="2074819"/>
    <lineage>
        <taxon>Eukaryota</taxon>
        <taxon>Fungi</taxon>
        <taxon>Dikarya</taxon>
        <taxon>Ascomycota</taxon>
        <taxon>Pezizomycotina</taxon>
        <taxon>Sordariomycetes</taxon>
        <taxon>Sordariomycetidae</taxon>
        <taxon>Sordariales</taxon>
        <taxon>Chaetomiaceae</taxon>
        <taxon>Canariomyces</taxon>
    </lineage>
</organism>